<keyword evidence="3" id="KW-1185">Reference proteome</keyword>
<dbReference type="SUPFAM" id="SSF55729">
    <property type="entry name" value="Acyl-CoA N-acyltransferases (Nat)"/>
    <property type="match status" value="1"/>
</dbReference>
<dbReference type="RefSeq" id="WP_315649484.1">
    <property type="nucleotide sequence ID" value="NZ_JAVXZY010000002.1"/>
</dbReference>
<dbReference type="InterPro" id="IPR016181">
    <property type="entry name" value="Acyl_CoA_acyltransferase"/>
</dbReference>
<dbReference type="CDD" id="cd04301">
    <property type="entry name" value="NAT_SF"/>
    <property type="match status" value="1"/>
</dbReference>
<proteinExistence type="predicted"/>
<dbReference type="InterPro" id="IPR000182">
    <property type="entry name" value="GNAT_dom"/>
</dbReference>
<dbReference type="GO" id="GO:0016746">
    <property type="term" value="F:acyltransferase activity"/>
    <property type="evidence" value="ECO:0007669"/>
    <property type="project" value="UniProtKB-KW"/>
</dbReference>
<dbReference type="Gene3D" id="3.40.630.30">
    <property type="match status" value="1"/>
</dbReference>
<dbReference type="EMBL" id="JAVXZY010000002">
    <property type="protein sequence ID" value="MDT8998992.1"/>
    <property type="molecule type" value="Genomic_DNA"/>
</dbReference>
<dbReference type="Pfam" id="PF00583">
    <property type="entry name" value="Acetyltransf_1"/>
    <property type="match status" value="1"/>
</dbReference>
<dbReference type="EC" id="2.3.1.-" evidence="2"/>
<organism evidence="2 3">
    <name type="scientific">Roseateles aquae</name>
    <dbReference type="NCBI Taxonomy" id="3077235"/>
    <lineage>
        <taxon>Bacteria</taxon>
        <taxon>Pseudomonadati</taxon>
        <taxon>Pseudomonadota</taxon>
        <taxon>Betaproteobacteria</taxon>
        <taxon>Burkholderiales</taxon>
        <taxon>Sphaerotilaceae</taxon>
        <taxon>Roseateles</taxon>
    </lineage>
</organism>
<evidence type="ECO:0000313" key="3">
    <source>
        <dbReference type="Proteomes" id="UP001246372"/>
    </source>
</evidence>
<evidence type="ECO:0000313" key="2">
    <source>
        <dbReference type="EMBL" id="MDT8998992.1"/>
    </source>
</evidence>
<name>A0ABU3P9N8_9BURK</name>
<feature type="domain" description="N-acetyltransferase" evidence="1">
    <location>
        <begin position="134"/>
        <end position="270"/>
    </location>
</feature>
<reference evidence="2" key="1">
    <citation type="submission" date="2023-09" db="EMBL/GenBank/DDBJ databases">
        <title>Paucibacter sp. APW11 Genome sequencing and assembly.</title>
        <authorList>
            <person name="Kim I."/>
        </authorList>
    </citation>
    <scope>NUCLEOTIDE SEQUENCE</scope>
    <source>
        <strain evidence="2">APW11</strain>
    </source>
</reference>
<accession>A0ABU3P9N8</accession>
<sequence length="270" mass="30346">MTAATDSPYSSPLPAALFAQFRADRAALPITGFELDAEPRFSRHLPRLPGAEALICFTRISDEQALVAEIATQQRFFTERQQRLEWKVYELDEPPTLRQRLAEAGFVAGEVEAFMLYPLERPWQPRRQMDGSRLAVRRISDDAGLRALIALQEQVWQIELGWLYQQMSQTLARQPQCLSVFGAYAGRQLVGTGWIDFPAGSAFAELHGGSVLPDWRGQGVYSALLAPRLAEARERGLRWLGVDAAPMSRPILEGLGFSCVCLSWPMRWQP</sequence>
<evidence type="ECO:0000259" key="1">
    <source>
        <dbReference type="PROSITE" id="PS51186"/>
    </source>
</evidence>
<dbReference type="Proteomes" id="UP001246372">
    <property type="component" value="Unassembled WGS sequence"/>
</dbReference>
<gene>
    <name evidence="2" type="ORF">RQP53_06900</name>
</gene>
<keyword evidence="2" id="KW-0808">Transferase</keyword>
<dbReference type="PROSITE" id="PS51186">
    <property type="entry name" value="GNAT"/>
    <property type="match status" value="1"/>
</dbReference>
<keyword evidence="2" id="KW-0012">Acyltransferase</keyword>
<protein>
    <submittedName>
        <fullName evidence="2">GNAT family N-acetyltransferase</fullName>
        <ecNumber evidence="2">2.3.1.-</ecNumber>
    </submittedName>
</protein>
<comment type="caution">
    <text evidence="2">The sequence shown here is derived from an EMBL/GenBank/DDBJ whole genome shotgun (WGS) entry which is preliminary data.</text>
</comment>